<evidence type="ECO:0000259" key="3">
    <source>
        <dbReference type="Pfam" id="PF00024"/>
    </source>
</evidence>
<feature type="domain" description="Apple" evidence="3">
    <location>
        <begin position="468"/>
        <end position="508"/>
    </location>
</feature>
<feature type="region of interest" description="Disordered" evidence="1">
    <location>
        <begin position="239"/>
        <end position="278"/>
    </location>
</feature>
<dbReference type="EMBL" id="JAGMUU010000031">
    <property type="protein sequence ID" value="KAH7118523.1"/>
    <property type="molecule type" value="Genomic_DNA"/>
</dbReference>
<feature type="domain" description="Apple" evidence="3">
    <location>
        <begin position="718"/>
        <end position="756"/>
    </location>
</feature>
<evidence type="ECO:0000256" key="2">
    <source>
        <dbReference type="SAM" id="SignalP"/>
    </source>
</evidence>
<evidence type="ECO:0000313" key="4">
    <source>
        <dbReference type="EMBL" id="KAH7118523.1"/>
    </source>
</evidence>
<dbReference type="InterPro" id="IPR003609">
    <property type="entry name" value="Pan_app"/>
</dbReference>
<dbReference type="OrthoDB" id="5052600at2759"/>
<dbReference type="Gene3D" id="2.60.120.260">
    <property type="entry name" value="Galactose-binding domain-like"/>
    <property type="match status" value="1"/>
</dbReference>
<comment type="caution">
    <text evidence="4">The sequence shown here is derived from an EMBL/GenBank/DDBJ whole genome shotgun (WGS) entry which is preliminary data.</text>
</comment>
<evidence type="ECO:0000256" key="1">
    <source>
        <dbReference type="SAM" id="MobiDB-lite"/>
    </source>
</evidence>
<reference evidence="4" key="1">
    <citation type="journal article" date="2021" name="Nat. Commun.">
        <title>Genetic determinants of endophytism in the Arabidopsis root mycobiome.</title>
        <authorList>
            <person name="Mesny F."/>
            <person name="Miyauchi S."/>
            <person name="Thiergart T."/>
            <person name="Pickel B."/>
            <person name="Atanasova L."/>
            <person name="Karlsson M."/>
            <person name="Huettel B."/>
            <person name="Barry K.W."/>
            <person name="Haridas S."/>
            <person name="Chen C."/>
            <person name="Bauer D."/>
            <person name="Andreopoulos W."/>
            <person name="Pangilinan J."/>
            <person name="LaButti K."/>
            <person name="Riley R."/>
            <person name="Lipzen A."/>
            <person name="Clum A."/>
            <person name="Drula E."/>
            <person name="Henrissat B."/>
            <person name="Kohler A."/>
            <person name="Grigoriev I.V."/>
            <person name="Martin F.M."/>
            <person name="Hacquard S."/>
        </authorList>
    </citation>
    <scope>NUCLEOTIDE SEQUENCE</scope>
    <source>
        <strain evidence="4">MPI-CAGE-AT-0021</strain>
    </source>
</reference>
<keyword evidence="2" id="KW-0732">Signal</keyword>
<proteinExistence type="predicted"/>
<dbReference type="SUPFAM" id="SSF57414">
    <property type="entry name" value="Hairpin loop containing domain-like"/>
    <property type="match status" value="2"/>
</dbReference>
<protein>
    <recommendedName>
        <fullName evidence="3">Apple domain-containing protein</fullName>
    </recommendedName>
</protein>
<sequence length="803" mass="84667">MRSIIAIAALVLSGSLGSASASRCHPGTTPSTRTVKNLVVNGNLQLAAPGPGEIYAFGVSGEGNQNTVNGYTGNGATGTGCGQLTAIGPTPDRRRKREVGATAGIDQGLIDLASGTAYTVQFFYFVASSNAANTCWIEGIFGNEEPFITSDFLSVTSQWVRVVQSVSIGASTANFRFLLTCTNGGMSIIYIDQIFISNQVTPANIDSFIIDYDAAQLPGGESSVPVPTETAATGVVTPVHPATSSASDLGPDPITPGHDGESTPVPSTTIPSTSTTTSGCPAGVAAPGACYDATPTAEGSWCYKRAFIDGPNTCTVSRDLYPDQSRAEKCAFICQLDPNCKAFVWDYSVGPSQCKFSTVVLAEAGLVEFANAPNRWFDIGCYTCFNCPASSSAASSTVATTTPAGENSVSASTTPTGEVKPPIPSCTVALEQGCSLFDDYYTGNVAYTDCYNRGRFDSTFLVDKDWYPWQTSWTQCQAVCANMPNRCGSSAYDQASDRCLFSTHSITDLEFEVGNGQGYLDWTDASCVACPTCTEQVRSTSTAPSYPTRTCSFVHGEVCERNTDIGDSLVCGRVGWLQGGGYEVSKTDYPYQESEEQCAALCSKEPLCESSGFNPVNKQCYWMNGNLDGARFSTMNDPEWHSIWSDLACWSCPRCSQALASPTAANPQATCGLTNGDGCTFKPSASIAGLTCLEGGDVQGVGDPDSIFYVADIADYPYQSSAEQCAAVCAQLDDCVSSTHDWKTNTCIFSPFTTTSSGFSDSRWNYGAWSDQACFSCPICDSGSSTTTTTDPEGGGPGEPGQT</sequence>
<feature type="domain" description="Apple" evidence="3">
    <location>
        <begin position="592"/>
        <end position="627"/>
    </location>
</feature>
<dbReference type="Proteomes" id="UP000717696">
    <property type="component" value="Unassembled WGS sequence"/>
</dbReference>
<dbReference type="AlphaFoldDB" id="A0A9P9DG43"/>
<feature type="signal peptide" evidence="2">
    <location>
        <begin position="1"/>
        <end position="21"/>
    </location>
</feature>
<gene>
    <name evidence="4" type="ORF">B0J13DRAFT_651617</name>
</gene>
<feature type="compositionally biased region" description="Low complexity" evidence="1">
    <location>
        <begin position="262"/>
        <end position="278"/>
    </location>
</feature>
<keyword evidence="5" id="KW-1185">Reference proteome</keyword>
<feature type="chain" id="PRO_5040217772" description="Apple domain-containing protein" evidence="2">
    <location>
        <begin position="22"/>
        <end position="803"/>
    </location>
</feature>
<organism evidence="4 5">
    <name type="scientific">Dactylonectria estremocensis</name>
    <dbReference type="NCBI Taxonomy" id="1079267"/>
    <lineage>
        <taxon>Eukaryota</taxon>
        <taxon>Fungi</taxon>
        <taxon>Dikarya</taxon>
        <taxon>Ascomycota</taxon>
        <taxon>Pezizomycotina</taxon>
        <taxon>Sordariomycetes</taxon>
        <taxon>Hypocreomycetidae</taxon>
        <taxon>Hypocreales</taxon>
        <taxon>Nectriaceae</taxon>
        <taxon>Dactylonectria</taxon>
    </lineage>
</organism>
<evidence type="ECO:0000313" key="5">
    <source>
        <dbReference type="Proteomes" id="UP000717696"/>
    </source>
</evidence>
<dbReference type="Pfam" id="PF00024">
    <property type="entry name" value="PAN_1"/>
    <property type="match status" value="3"/>
</dbReference>
<name>A0A9P9DG43_9HYPO</name>
<accession>A0A9P9DG43</accession>